<accession>A0A4C1TDG2</accession>
<feature type="compositionally biased region" description="Polar residues" evidence="1">
    <location>
        <begin position="27"/>
        <end position="41"/>
    </location>
</feature>
<sequence>MSFSAIDPFLKPDEEGESDKSYEHSNGVKSGSESDIESGTGTDRHRTRRKPRSCTVTSRGGRLRPAAGGFHKSPLREAQT</sequence>
<dbReference type="Proteomes" id="UP000299102">
    <property type="component" value="Unassembled WGS sequence"/>
</dbReference>
<reference evidence="2 3" key="1">
    <citation type="journal article" date="2019" name="Commun. Biol.">
        <title>The bagworm genome reveals a unique fibroin gene that provides high tensile strength.</title>
        <authorList>
            <person name="Kono N."/>
            <person name="Nakamura H."/>
            <person name="Ohtoshi R."/>
            <person name="Tomita M."/>
            <person name="Numata K."/>
            <person name="Arakawa K."/>
        </authorList>
    </citation>
    <scope>NUCLEOTIDE SEQUENCE [LARGE SCALE GENOMIC DNA]</scope>
</reference>
<organism evidence="2 3">
    <name type="scientific">Eumeta variegata</name>
    <name type="common">Bagworm moth</name>
    <name type="synonym">Eumeta japonica</name>
    <dbReference type="NCBI Taxonomy" id="151549"/>
    <lineage>
        <taxon>Eukaryota</taxon>
        <taxon>Metazoa</taxon>
        <taxon>Ecdysozoa</taxon>
        <taxon>Arthropoda</taxon>
        <taxon>Hexapoda</taxon>
        <taxon>Insecta</taxon>
        <taxon>Pterygota</taxon>
        <taxon>Neoptera</taxon>
        <taxon>Endopterygota</taxon>
        <taxon>Lepidoptera</taxon>
        <taxon>Glossata</taxon>
        <taxon>Ditrysia</taxon>
        <taxon>Tineoidea</taxon>
        <taxon>Psychidae</taxon>
        <taxon>Oiketicinae</taxon>
        <taxon>Eumeta</taxon>
    </lineage>
</organism>
<gene>
    <name evidence="2" type="ORF">EVAR_92976_1</name>
</gene>
<protein>
    <submittedName>
        <fullName evidence="2">Uncharacterized protein</fullName>
    </submittedName>
</protein>
<proteinExistence type="predicted"/>
<dbReference type="EMBL" id="BGZK01000046">
    <property type="protein sequence ID" value="GBP11488.1"/>
    <property type="molecule type" value="Genomic_DNA"/>
</dbReference>
<comment type="caution">
    <text evidence="2">The sequence shown here is derived from an EMBL/GenBank/DDBJ whole genome shotgun (WGS) entry which is preliminary data.</text>
</comment>
<evidence type="ECO:0000313" key="2">
    <source>
        <dbReference type="EMBL" id="GBP11488.1"/>
    </source>
</evidence>
<keyword evidence="3" id="KW-1185">Reference proteome</keyword>
<feature type="compositionally biased region" description="Basic and acidic residues" evidence="1">
    <location>
        <begin position="10"/>
        <end position="23"/>
    </location>
</feature>
<dbReference type="AlphaFoldDB" id="A0A4C1TDG2"/>
<feature type="region of interest" description="Disordered" evidence="1">
    <location>
        <begin position="1"/>
        <end position="80"/>
    </location>
</feature>
<evidence type="ECO:0000256" key="1">
    <source>
        <dbReference type="SAM" id="MobiDB-lite"/>
    </source>
</evidence>
<evidence type="ECO:0000313" key="3">
    <source>
        <dbReference type="Proteomes" id="UP000299102"/>
    </source>
</evidence>
<name>A0A4C1TDG2_EUMVA</name>